<keyword evidence="4" id="KW-0732">Signal</keyword>
<comment type="caution">
    <text evidence="18">The sequence shown here is derived from an EMBL/GenBank/DDBJ whole genome shotgun (WGS) entry which is preliminary data.</text>
</comment>
<evidence type="ECO:0000256" key="6">
    <source>
        <dbReference type="ARBA" id="ARBA00023024"/>
    </source>
</evidence>
<reference evidence="18" key="1">
    <citation type="submission" date="2023-03" db="EMBL/GenBank/DDBJ databases">
        <title>Chromosome-level genomes of two armyworms, Mythimna separata and Mythimna loreyi, provide insights into the biosynthesis and reception of sex pheromones.</title>
        <authorList>
            <person name="Zhao H."/>
        </authorList>
    </citation>
    <scope>NUCLEOTIDE SEQUENCE</scope>
    <source>
        <strain evidence="18">BeijingLab</strain>
        <tissue evidence="18">Pupa</tissue>
    </source>
</reference>
<organism evidence="18 19">
    <name type="scientific">Mythimna separata</name>
    <name type="common">Oriental armyworm</name>
    <name type="synonym">Pseudaletia separata</name>
    <dbReference type="NCBI Taxonomy" id="271217"/>
    <lineage>
        <taxon>Eukaryota</taxon>
        <taxon>Metazoa</taxon>
        <taxon>Ecdysozoa</taxon>
        <taxon>Arthropoda</taxon>
        <taxon>Hexapoda</taxon>
        <taxon>Insecta</taxon>
        <taxon>Pterygota</taxon>
        <taxon>Neoptera</taxon>
        <taxon>Endopterygota</taxon>
        <taxon>Lepidoptera</taxon>
        <taxon>Glossata</taxon>
        <taxon>Ditrysia</taxon>
        <taxon>Noctuoidea</taxon>
        <taxon>Noctuidae</taxon>
        <taxon>Noctuinae</taxon>
        <taxon>Hadenini</taxon>
        <taxon>Mythimna</taxon>
    </lineage>
</organism>
<feature type="domain" description="Glycoside hydrolase family 20 catalytic" evidence="16">
    <location>
        <begin position="274"/>
        <end position="614"/>
    </location>
</feature>
<dbReference type="InterPro" id="IPR029019">
    <property type="entry name" value="HEX_eukaryotic_N"/>
</dbReference>
<evidence type="ECO:0000256" key="3">
    <source>
        <dbReference type="ARBA" id="ARBA00012663"/>
    </source>
</evidence>
<keyword evidence="15" id="KW-1133">Transmembrane helix</keyword>
<keyword evidence="7" id="KW-0325">Glycoprotein</keyword>
<dbReference type="Proteomes" id="UP001231518">
    <property type="component" value="Chromosome 4"/>
</dbReference>
<dbReference type="Gene3D" id="3.30.379.10">
    <property type="entry name" value="Chitobiase/beta-hexosaminidase domain 2-like"/>
    <property type="match status" value="1"/>
</dbReference>
<dbReference type="SUPFAM" id="SSF55545">
    <property type="entry name" value="beta-N-acetylhexosaminidase-like domain"/>
    <property type="match status" value="1"/>
</dbReference>
<keyword evidence="6" id="KW-0146">Chitin degradation</keyword>
<dbReference type="Pfam" id="PF00728">
    <property type="entry name" value="Glyco_hydro_20"/>
    <property type="match status" value="1"/>
</dbReference>
<dbReference type="EC" id="3.2.1.52" evidence="3"/>
<keyword evidence="9" id="KW-0326">Glycosidase</keyword>
<evidence type="ECO:0000256" key="4">
    <source>
        <dbReference type="ARBA" id="ARBA00022729"/>
    </source>
</evidence>
<dbReference type="Pfam" id="PF14845">
    <property type="entry name" value="Glycohydro_20b2"/>
    <property type="match status" value="1"/>
</dbReference>
<evidence type="ECO:0000256" key="8">
    <source>
        <dbReference type="ARBA" id="ARBA00023277"/>
    </source>
</evidence>
<evidence type="ECO:0000256" key="14">
    <source>
        <dbReference type="PIRSR" id="PIRSR625705-1"/>
    </source>
</evidence>
<evidence type="ECO:0000256" key="10">
    <source>
        <dbReference type="ARBA" id="ARBA00023326"/>
    </source>
</evidence>
<comment type="similarity">
    <text evidence="2">Belongs to the glycosyl hydrolase 20 family.</text>
</comment>
<dbReference type="GO" id="GO:0000272">
    <property type="term" value="P:polysaccharide catabolic process"/>
    <property type="evidence" value="ECO:0007669"/>
    <property type="project" value="UniProtKB-KW"/>
</dbReference>
<evidence type="ECO:0000256" key="7">
    <source>
        <dbReference type="ARBA" id="ARBA00023180"/>
    </source>
</evidence>
<evidence type="ECO:0000259" key="17">
    <source>
        <dbReference type="Pfam" id="PF14845"/>
    </source>
</evidence>
<evidence type="ECO:0000256" key="11">
    <source>
        <dbReference type="ARBA" id="ARBA00070325"/>
    </source>
</evidence>
<keyword evidence="8" id="KW-0119">Carbohydrate metabolism</keyword>
<comment type="catalytic activity">
    <reaction evidence="1">
        <text>Hydrolysis of terminal non-reducing N-acetyl-D-hexosamine residues in N-acetyl-beta-D-hexosaminides.</text>
        <dbReference type="EC" id="3.2.1.52"/>
    </reaction>
</comment>
<evidence type="ECO:0000256" key="1">
    <source>
        <dbReference type="ARBA" id="ARBA00001231"/>
    </source>
</evidence>
<evidence type="ECO:0000313" key="18">
    <source>
        <dbReference type="EMBL" id="KAJ8713601.1"/>
    </source>
</evidence>
<dbReference type="PRINTS" id="PR00738">
    <property type="entry name" value="GLHYDRLASE20"/>
</dbReference>
<evidence type="ECO:0000259" key="16">
    <source>
        <dbReference type="Pfam" id="PF00728"/>
    </source>
</evidence>
<protein>
    <recommendedName>
        <fullName evidence="11">Chitooligosaccharidolytic beta-N-acetylglucosaminidase</fullName>
        <ecNumber evidence="3">3.2.1.52</ecNumber>
    </recommendedName>
    <alternativeName>
        <fullName evidence="13">Beta-GlcNAcase</fullName>
    </alternativeName>
    <alternativeName>
        <fullName evidence="12">Beta-hexosaminidase</fullName>
    </alternativeName>
</protein>
<dbReference type="FunFam" id="3.20.20.80:FF:000063">
    <property type="entry name" value="Beta-hexosaminidase"/>
    <property type="match status" value="1"/>
</dbReference>
<evidence type="ECO:0000313" key="19">
    <source>
        <dbReference type="Proteomes" id="UP001231518"/>
    </source>
</evidence>
<feature type="domain" description="Beta-hexosaminidase eukaryotic type N-terminal" evidence="17">
    <location>
        <begin position="192"/>
        <end position="244"/>
    </location>
</feature>
<evidence type="ECO:0000256" key="15">
    <source>
        <dbReference type="SAM" id="Phobius"/>
    </source>
</evidence>
<keyword evidence="19" id="KW-1185">Reference proteome</keyword>
<keyword evidence="15" id="KW-0472">Membrane</keyword>
<keyword evidence="5" id="KW-0378">Hydrolase</keyword>
<dbReference type="InterPro" id="IPR029018">
    <property type="entry name" value="Hex-like_dom2"/>
</dbReference>
<dbReference type="AlphaFoldDB" id="A0AAD8DQD0"/>
<sequence>MGSDQLDAVNGTSGLNPKKWRFFLELYVIMTMEYSSVLLITIRASMAGLCRWALLAIAAVQLVACSENVVEEVVAHTYEPSWRYKCIADEGCERTTHPSSELASNASSLVFNSLDVCRTVCGRFGGLWPRPITAAIGMQTVKIHPNYLRFDLQNVPADALSLMVEMTKLVGPNLLAECDGVVTDMVETPVVVYLNVKSADITLTWSTDEEYMLDVQTKEDQISVHITATTIYGARHALETFAQLVASDRPDFSDQHSCSLLLVSGAKIRDRPTYPYRGLLLDTSRHFIPMEDVLRTIDGMAANKMNVFHWHVTDTHSFPLESTRVPQFTRYGAYSAKEIYSAEEVRKLITYAQVRGVRVVIEIDSPAHAGNGWQWGPEYNLGDLAVCVNQWPWRHLCVQPPCGQLNPANQAVYRVLGDLYKDIVDAVPAPALLHMGGDEVYIECWNTTEEITEYMKQQNYDSSTTEGFIKLWAEFHSKALKAWDEAVEAAGTPKQPVMLWSSELTQAARIAQNLDKERYVIEVWEPVSSPLLHQLIKLGYKTVSIPKDVWYLDRGFWGTTKYNNWRKMYAHTLPRDENFLGGEVAMWTEYIDEQGLDTRIWPRAAAVAERLWSDPTASVYSAEPRMQRQRGRLIKRGLAADAISPAWCSQHDSKCF</sequence>
<dbReference type="PANTHER" id="PTHR22600">
    <property type="entry name" value="BETA-HEXOSAMINIDASE"/>
    <property type="match status" value="1"/>
</dbReference>
<feature type="transmembrane region" description="Helical" evidence="15">
    <location>
        <begin position="20"/>
        <end position="40"/>
    </location>
</feature>
<evidence type="ECO:0000256" key="13">
    <source>
        <dbReference type="ARBA" id="ARBA00076749"/>
    </source>
</evidence>
<dbReference type="SUPFAM" id="SSF51445">
    <property type="entry name" value="(Trans)glycosidases"/>
    <property type="match status" value="1"/>
</dbReference>
<evidence type="ECO:0000256" key="9">
    <source>
        <dbReference type="ARBA" id="ARBA00023295"/>
    </source>
</evidence>
<dbReference type="Gene3D" id="3.20.20.80">
    <property type="entry name" value="Glycosidases"/>
    <property type="match status" value="1"/>
</dbReference>
<feature type="active site" description="Proton donor" evidence="14">
    <location>
        <position position="439"/>
    </location>
</feature>
<dbReference type="CDD" id="cd06562">
    <property type="entry name" value="GH20_HexA_HexB-like"/>
    <property type="match status" value="1"/>
</dbReference>
<dbReference type="GO" id="GO:0030203">
    <property type="term" value="P:glycosaminoglycan metabolic process"/>
    <property type="evidence" value="ECO:0007669"/>
    <property type="project" value="TreeGrafter"/>
</dbReference>
<dbReference type="GO" id="GO:0005886">
    <property type="term" value="C:plasma membrane"/>
    <property type="evidence" value="ECO:0007669"/>
    <property type="project" value="TreeGrafter"/>
</dbReference>
<dbReference type="GO" id="GO:0006032">
    <property type="term" value="P:chitin catabolic process"/>
    <property type="evidence" value="ECO:0007669"/>
    <property type="project" value="UniProtKB-KW"/>
</dbReference>
<dbReference type="InterPro" id="IPR025705">
    <property type="entry name" value="Beta_hexosaminidase_sua/sub"/>
</dbReference>
<keyword evidence="10" id="KW-0624">Polysaccharide degradation</keyword>
<proteinExistence type="inferred from homology"/>
<dbReference type="EMBL" id="JARGEI010000020">
    <property type="protein sequence ID" value="KAJ8713601.1"/>
    <property type="molecule type" value="Genomic_DNA"/>
</dbReference>
<keyword evidence="15" id="KW-0812">Transmembrane</keyword>
<dbReference type="PANTHER" id="PTHR22600:SF42">
    <property type="entry name" value="BETA-N-ACETYLHEXOSAMINIDASE"/>
    <property type="match status" value="1"/>
</dbReference>
<evidence type="ECO:0000256" key="5">
    <source>
        <dbReference type="ARBA" id="ARBA00022801"/>
    </source>
</evidence>
<dbReference type="GO" id="GO:0016231">
    <property type="term" value="F:beta-N-acetylglucosaminidase activity"/>
    <property type="evidence" value="ECO:0007669"/>
    <property type="project" value="TreeGrafter"/>
</dbReference>
<gene>
    <name evidence="18" type="ORF">PYW07_013971</name>
</gene>
<evidence type="ECO:0000256" key="12">
    <source>
        <dbReference type="ARBA" id="ARBA00076634"/>
    </source>
</evidence>
<evidence type="ECO:0000256" key="2">
    <source>
        <dbReference type="ARBA" id="ARBA00006285"/>
    </source>
</evidence>
<dbReference type="InterPro" id="IPR017853">
    <property type="entry name" value="GH"/>
</dbReference>
<dbReference type="InterPro" id="IPR015883">
    <property type="entry name" value="Glyco_hydro_20_cat"/>
</dbReference>
<accession>A0AAD8DQD0</accession>
<name>A0AAD8DQD0_MYTSE</name>